<organism evidence="2 3">
    <name type="scientific">Porcisia hertigi</name>
    <dbReference type="NCBI Taxonomy" id="2761500"/>
    <lineage>
        <taxon>Eukaryota</taxon>
        <taxon>Discoba</taxon>
        <taxon>Euglenozoa</taxon>
        <taxon>Kinetoplastea</taxon>
        <taxon>Metakinetoplastina</taxon>
        <taxon>Trypanosomatida</taxon>
        <taxon>Trypanosomatidae</taxon>
        <taxon>Leishmaniinae</taxon>
        <taxon>Porcisia</taxon>
    </lineage>
</organism>
<feature type="region of interest" description="Disordered" evidence="1">
    <location>
        <begin position="30"/>
        <end position="62"/>
    </location>
</feature>
<feature type="compositionally biased region" description="Basic and acidic residues" evidence="1">
    <location>
        <begin position="36"/>
        <end position="57"/>
    </location>
</feature>
<evidence type="ECO:0000256" key="1">
    <source>
        <dbReference type="SAM" id="MobiDB-lite"/>
    </source>
</evidence>
<dbReference type="GeneID" id="94288406"/>
<reference evidence="2 3" key="1">
    <citation type="submission" date="2021-02" db="EMBL/GenBank/DDBJ databases">
        <title>Porcisia hertigi Genome sequencing and assembly.</title>
        <authorList>
            <person name="Almutairi H."/>
            <person name="Gatherer D."/>
        </authorList>
    </citation>
    <scope>NUCLEOTIDE SEQUENCE [LARGE SCALE GENOMIC DNA]</scope>
    <source>
        <strain evidence="2 3">C119</strain>
    </source>
</reference>
<dbReference type="KEGG" id="phet:94288406"/>
<name>A0A836HPA6_9TRYP</name>
<evidence type="ECO:0000313" key="2">
    <source>
        <dbReference type="EMBL" id="KAG5495234.1"/>
    </source>
</evidence>
<comment type="caution">
    <text evidence="2">The sequence shown here is derived from an EMBL/GenBank/DDBJ whole genome shotgun (WGS) entry which is preliminary data.</text>
</comment>
<dbReference type="Proteomes" id="UP000674318">
    <property type="component" value="Unassembled WGS sequence"/>
</dbReference>
<dbReference type="OrthoDB" id="267814at2759"/>
<keyword evidence="3" id="KW-1185">Reference proteome</keyword>
<gene>
    <name evidence="2" type="ORF">JKF63_02289</name>
</gene>
<proteinExistence type="predicted"/>
<protein>
    <submittedName>
        <fullName evidence="2">Uncharacterized protein</fullName>
    </submittedName>
</protein>
<dbReference type="AlphaFoldDB" id="A0A836HPA6"/>
<dbReference type="RefSeq" id="XP_067754486.1">
    <property type="nucleotide sequence ID" value="XM_067898329.1"/>
</dbReference>
<accession>A0A836HPA6</accession>
<evidence type="ECO:0000313" key="3">
    <source>
        <dbReference type="Proteomes" id="UP000674318"/>
    </source>
</evidence>
<dbReference type="EMBL" id="JAFJZO010000033">
    <property type="protein sequence ID" value="KAG5495234.1"/>
    <property type="molecule type" value="Genomic_DNA"/>
</dbReference>
<sequence length="563" mass="59248">MRCSAAFLFSGGPLVSAGSPPGPCHHSLQFSLSTNHRGDDHERGVKYGETTPSRDRANNYGNSWRGRAPCPVTARQLCRAVLGMNDASICTTGESEFFGENTAGRREADALRMPVSNASGVSGGGSHACDGRYDFRAAVSAARLGESTIRVDAFPRHRVVVCGRIVRCIDAVANGSVAAAEEAAASAALVPYDLLWISDTTGVVCVLRIRPALAHRHVSLPLSRCCWGASQSLTASNERNCTFATSQREPVDGVASVRVHSPAPSAKPSVLCESAVGWNWCSSTTEGRQSSTAVQKGDSTPNPIRFCTEATAAILKLGFEPRDTDDLGINDYVVCVGSVAFADVDPQMGHALEPHASDLRRATWAAATPSWSSCSVAPGVAPPLMGTGPGSCFVGSRVCGGDDSDAACGGKVPVASNQHRFVAQPSPKEQFVLLPGSEVPLTLEAARAELGLIGSLPANTRYLSAAEAAQWGSTSFDYVATSSTPSSSSASAHRGRKSEVSVDCDIATTETAAVADMDWVPLMGIRGQPRLVVDTNECLFWWLAAAETHLRLRARVSEPLTCL</sequence>